<keyword evidence="1" id="KW-0732">Signal</keyword>
<dbReference type="PANTHER" id="PTHR34401:SF3">
    <property type="entry name" value="DB DOMAIN-CONTAINING PROTEIN"/>
    <property type="match status" value="1"/>
</dbReference>
<evidence type="ECO:0000313" key="3">
    <source>
        <dbReference type="Proteomes" id="UP001328107"/>
    </source>
</evidence>
<feature type="non-terminal residue" evidence="2">
    <location>
        <position position="1"/>
    </location>
</feature>
<dbReference type="EMBL" id="BTRK01000006">
    <property type="protein sequence ID" value="GMR62564.1"/>
    <property type="molecule type" value="Genomic_DNA"/>
</dbReference>
<reference evidence="3" key="1">
    <citation type="submission" date="2022-10" db="EMBL/GenBank/DDBJ databases">
        <title>Genome assembly of Pristionchus species.</title>
        <authorList>
            <person name="Yoshida K."/>
            <person name="Sommer R.J."/>
        </authorList>
    </citation>
    <scope>NUCLEOTIDE SEQUENCE [LARGE SCALE GENOMIC DNA]</scope>
    <source>
        <strain evidence="3">RS5460</strain>
    </source>
</reference>
<comment type="caution">
    <text evidence="2">The sequence shown here is derived from an EMBL/GenBank/DDBJ whole genome shotgun (WGS) entry which is preliminary data.</text>
</comment>
<name>A0AAN5IF91_9BILA</name>
<dbReference type="Proteomes" id="UP001328107">
    <property type="component" value="Unassembled WGS sequence"/>
</dbReference>
<sequence>TTILTIQMYLIGLALLVVGAAAQMQPQCLCSEFNPCFAGLSGAVQACAERCQSSLTELGASFAAARQCIAAHQAQIQQTVTCARNSFGNVCANAPGQMVPRHFPETFQLAAFREVNQVLARSGVLAQAAPLLSAGRKAVGCMMRCGQQNNCVKRGCGLALPSDNVAIHNVKNCAMQAGFTTPTVREMCNCLANAGIRQLAPLCPRLVIS</sequence>
<proteinExistence type="predicted"/>
<dbReference type="AlphaFoldDB" id="A0AAN5IF91"/>
<gene>
    <name evidence="2" type="ORF">PMAYCL1PPCAC_32759</name>
</gene>
<evidence type="ECO:0000313" key="2">
    <source>
        <dbReference type="EMBL" id="GMR62564.1"/>
    </source>
</evidence>
<feature type="signal peptide" evidence="1">
    <location>
        <begin position="1"/>
        <end position="22"/>
    </location>
</feature>
<dbReference type="PANTHER" id="PTHR34401">
    <property type="entry name" value="PROTEIN CBG12388-RELATED"/>
    <property type="match status" value="1"/>
</dbReference>
<protein>
    <submittedName>
        <fullName evidence="2">Uncharacterized protein</fullName>
    </submittedName>
</protein>
<keyword evidence="3" id="KW-1185">Reference proteome</keyword>
<organism evidence="2 3">
    <name type="scientific">Pristionchus mayeri</name>
    <dbReference type="NCBI Taxonomy" id="1317129"/>
    <lineage>
        <taxon>Eukaryota</taxon>
        <taxon>Metazoa</taxon>
        <taxon>Ecdysozoa</taxon>
        <taxon>Nematoda</taxon>
        <taxon>Chromadorea</taxon>
        <taxon>Rhabditida</taxon>
        <taxon>Rhabditina</taxon>
        <taxon>Diplogasteromorpha</taxon>
        <taxon>Diplogasteroidea</taxon>
        <taxon>Neodiplogasteridae</taxon>
        <taxon>Pristionchus</taxon>
    </lineage>
</organism>
<evidence type="ECO:0000256" key="1">
    <source>
        <dbReference type="SAM" id="SignalP"/>
    </source>
</evidence>
<accession>A0AAN5IF91</accession>
<feature type="chain" id="PRO_5042940377" evidence="1">
    <location>
        <begin position="23"/>
        <end position="209"/>
    </location>
</feature>